<protein>
    <submittedName>
        <fullName evidence="3">Uncharacterized protein</fullName>
    </submittedName>
</protein>
<feature type="transmembrane region" description="Helical" evidence="2">
    <location>
        <begin position="369"/>
        <end position="387"/>
    </location>
</feature>
<name>A0A6I6NFW7_9ACTN</name>
<keyword evidence="4" id="KW-1185">Reference proteome</keyword>
<accession>A0A6I6NFW7</accession>
<keyword evidence="2" id="KW-0812">Transmembrane</keyword>
<sequence length="472" mass="47656">MVALRLTRATRPTVQLRRLLVAAAAGGTGFLLLACLGYALDHPQQADAAALRLAWCAVPLAAAVHLALAVARTDPGTRPRPGLSAVGLGPARLMALSALTTALSCALGSVLALLVFLHLRGDLTGMPFDGAASDFLAADQPLPIPATLTLLGLVPATATTTVALALRPRDPRRAAPGPRGFGRFGAYGRSAARETFGAYGRFGARRGNVPAAGRPAADGAQPTDGAAAGAAPDPERSGHGTSGHGTAPGTDTETKTQTEAVAEAEAETGSPAPETAWTDGSRRPSKDTPVGLPWGITLVTAGLAVHAYAERQAGAVLLGWFLIATGLVLASPGLTHLCGRLLQSTRPGALRLLAGRVLMAEATRLGRPLGVVCAVVTAGYAMTTLYAGSAPAFGPLTTLGALLVTGCTVATLLTAAVETRQCRADTTATLLRLGAPAAMLRAAAALRAAALLVLFGPLTLAVAALAALPVDR</sequence>
<evidence type="ECO:0000313" key="4">
    <source>
        <dbReference type="Proteomes" id="UP000436138"/>
    </source>
</evidence>
<organism evidence="3 4">
    <name type="scientific">Streptomyces broussonetiae</name>
    <dbReference type="NCBI Taxonomy" id="2686304"/>
    <lineage>
        <taxon>Bacteria</taxon>
        <taxon>Bacillati</taxon>
        <taxon>Actinomycetota</taxon>
        <taxon>Actinomycetes</taxon>
        <taxon>Kitasatosporales</taxon>
        <taxon>Streptomycetaceae</taxon>
        <taxon>Streptomyces</taxon>
    </lineage>
</organism>
<keyword evidence="2" id="KW-1133">Transmembrane helix</keyword>
<evidence type="ECO:0000256" key="2">
    <source>
        <dbReference type="SAM" id="Phobius"/>
    </source>
</evidence>
<dbReference type="RefSeq" id="WP_158925316.1">
    <property type="nucleotide sequence ID" value="NZ_CP047020.1"/>
</dbReference>
<evidence type="ECO:0000313" key="3">
    <source>
        <dbReference type="EMBL" id="QHA07126.1"/>
    </source>
</evidence>
<feature type="transmembrane region" description="Helical" evidence="2">
    <location>
        <begin position="290"/>
        <end position="309"/>
    </location>
</feature>
<dbReference type="EMBL" id="CP047020">
    <property type="protein sequence ID" value="QHA07126.1"/>
    <property type="molecule type" value="Genomic_DNA"/>
</dbReference>
<feature type="transmembrane region" description="Helical" evidence="2">
    <location>
        <begin position="393"/>
        <end position="417"/>
    </location>
</feature>
<dbReference type="PROSITE" id="PS51257">
    <property type="entry name" value="PROKAR_LIPOPROTEIN"/>
    <property type="match status" value="1"/>
</dbReference>
<feature type="compositionally biased region" description="Low complexity" evidence="1">
    <location>
        <begin position="215"/>
        <end position="232"/>
    </location>
</feature>
<feature type="transmembrane region" description="Helical" evidence="2">
    <location>
        <begin position="52"/>
        <end position="72"/>
    </location>
</feature>
<feature type="transmembrane region" description="Helical" evidence="2">
    <location>
        <begin position="93"/>
        <end position="119"/>
    </location>
</feature>
<evidence type="ECO:0000256" key="1">
    <source>
        <dbReference type="SAM" id="MobiDB-lite"/>
    </source>
</evidence>
<reference evidence="3 4" key="1">
    <citation type="submission" date="2019-12" db="EMBL/GenBank/DDBJ databases">
        <title>Streptomyces sp. strain T44 isolated from rhizosphere soil of Broussonetia papyrifera.</title>
        <authorList>
            <person name="Mo P."/>
        </authorList>
    </citation>
    <scope>NUCLEOTIDE SEQUENCE [LARGE SCALE GENOMIC DNA]</scope>
    <source>
        <strain evidence="3 4">T44</strain>
    </source>
</reference>
<feature type="transmembrane region" description="Helical" evidence="2">
    <location>
        <begin position="438"/>
        <end position="468"/>
    </location>
</feature>
<feature type="transmembrane region" description="Helical" evidence="2">
    <location>
        <begin position="144"/>
        <end position="166"/>
    </location>
</feature>
<keyword evidence="2" id="KW-0472">Membrane</keyword>
<gene>
    <name evidence="3" type="ORF">GQF42_30920</name>
</gene>
<dbReference type="Proteomes" id="UP000436138">
    <property type="component" value="Chromosome"/>
</dbReference>
<feature type="transmembrane region" description="Helical" evidence="2">
    <location>
        <begin position="20"/>
        <end position="40"/>
    </location>
</feature>
<feature type="region of interest" description="Disordered" evidence="1">
    <location>
        <begin position="209"/>
        <end position="291"/>
    </location>
</feature>
<proteinExistence type="predicted"/>
<dbReference type="AlphaFoldDB" id="A0A6I6NFW7"/>
<dbReference type="KEGG" id="sbro:GQF42_30920"/>
<feature type="transmembrane region" description="Helical" evidence="2">
    <location>
        <begin position="315"/>
        <end position="337"/>
    </location>
</feature>